<feature type="domain" description="Peptidase M16 N-terminal" evidence="3">
    <location>
        <begin position="51"/>
        <end position="197"/>
    </location>
</feature>
<comment type="similarity">
    <text evidence="1">Belongs to the peptidase M16 family.</text>
</comment>
<feature type="domain" description="Peptidase M16 C-terminal" evidence="4">
    <location>
        <begin position="207"/>
        <end position="379"/>
    </location>
</feature>
<reference evidence="6" key="1">
    <citation type="submission" date="2019-08" db="EMBL/GenBank/DDBJ databases">
        <title>Limnoglobus roseus gen. nov., sp. nov., a novel freshwater planctomycete with a giant genome from the family Gemmataceae.</title>
        <authorList>
            <person name="Kulichevskaya I.S."/>
            <person name="Naumoff D.G."/>
            <person name="Miroshnikov K."/>
            <person name="Ivanova A."/>
            <person name="Philippov D.A."/>
            <person name="Hakobyan A."/>
            <person name="Rijpstra I.C."/>
            <person name="Sinninghe Damste J.S."/>
            <person name="Liesack W."/>
            <person name="Dedysh S.N."/>
        </authorList>
    </citation>
    <scope>NUCLEOTIDE SEQUENCE [LARGE SCALE GENOMIC DNA]</scope>
    <source>
        <strain evidence="6">PX52</strain>
    </source>
</reference>
<dbReference type="Gene3D" id="3.30.830.10">
    <property type="entry name" value="Metalloenzyme, LuxS/M16 peptidase-like"/>
    <property type="match status" value="4"/>
</dbReference>
<proteinExistence type="inferred from homology"/>
<dbReference type="GO" id="GO:0046872">
    <property type="term" value="F:metal ion binding"/>
    <property type="evidence" value="ECO:0007669"/>
    <property type="project" value="InterPro"/>
</dbReference>
<dbReference type="InterPro" id="IPR011249">
    <property type="entry name" value="Metalloenz_LuxS/M16"/>
</dbReference>
<dbReference type="PANTHER" id="PTHR11851:SF49">
    <property type="entry name" value="MITOCHONDRIAL-PROCESSING PEPTIDASE SUBUNIT ALPHA"/>
    <property type="match status" value="1"/>
</dbReference>
<feature type="signal peptide" evidence="2">
    <location>
        <begin position="1"/>
        <end position="23"/>
    </location>
</feature>
<organism evidence="5 6">
    <name type="scientific">Limnoglobus roseus</name>
    <dbReference type="NCBI Taxonomy" id="2598579"/>
    <lineage>
        <taxon>Bacteria</taxon>
        <taxon>Pseudomonadati</taxon>
        <taxon>Planctomycetota</taxon>
        <taxon>Planctomycetia</taxon>
        <taxon>Gemmatales</taxon>
        <taxon>Gemmataceae</taxon>
        <taxon>Limnoglobus</taxon>
    </lineage>
</organism>
<gene>
    <name evidence="5" type="ORF">PX52LOC_06593</name>
</gene>
<evidence type="ECO:0000256" key="2">
    <source>
        <dbReference type="SAM" id="SignalP"/>
    </source>
</evidence>
<dbReference type="EMBL" id="CP042425">
    <property type="protein sequence ID" value="QEL19518.1"/>
    <property type="molecule type" value="Genomic_DNA"/>
</dbReference>
<evidence type="ECO:0000256" key="1">
    <source>
        <dbReference type="ARBA" id="ARBA00007261"/>
    </source>
</evidence>
<feature type="domain" description="Peptidase M16 C-terminal" evidence="4">
    <location>
        <begin position="660"/>
        <end position="839"/>
    </location>
</feature>
<evidence type="ECO:0000259" key="3">
    <source>
        <dbReference type="Pfam" id="PF00675"/>
    </source>
</evidence>
<evidence type="ECO:0000313" key="6">
    <source>
        <dbReference type="Proteomes" id="UP000324974"/>
    </source>
</evidence>
<name>A0A5C1ARM7_9BACT</name>
<accession>A0A5C1ARM7</accession>
<dbReference type="Proteomes" id="UP000324974">
    <property type="component" value="Chromosome"/>
</dbReference>
<dbReference type="InterPro" id="IPR007863">
    <property type="entry name" value="Peptidase_M16_C"/>
</dbReference>
<feature type="chain" id="PRO_5022740272" evidence="2">
    <location>
        <begin position="24"/>
        <end position="913"/>
    </location>
</feature>
<dbReference type="RefSeq" id="WP_149113899.1">
    <property type="nucleotide sequence ID" value="NZ_CP042425.1"/>
</dbReference>
<evidence type="ECO:0000259" key="4">
    <source>
        <dbReference type="Pfam" id="PF05193"/>
    </source>
</evidence>
<dbReference type="InterPro" id="IPR050361">
    <property type="entry name" value="MPP/UQCRC_Complex"/>
</dbReference>
<sequence length="913" mass="99482">MSFVCRRLVVGISLALAASPLVAQETKLPAGVTFVTTVEGVSEYKLANGLRVLLLPDASQPKVTVNCTIFVGSRHEGYGETGMAHLLEHMVFKGCPKFPDVPKALRDHGANFNGTTWVDRTNYFETMPATDDNLEFGIELEADRLVRSFIKREDLMSEFTVVRNEFESGENSPTRILSQRIAATAFEWHNYGKSTIGNKTDIERVPIDNLQAFYKKYYRPDNAMLIVAGKFDAAKALGLVSTHFGPLKNPATPIPTTYTEEPPQDGERIVTLRRVGTVGATGVAYHVPAGPHADFAAVEVLEDVLTAAPNGRVYKALVESKLATDVNGNVFAWHDPSLLEITATCEPAKTEAARDALVATLENLATNPVTAEEVERTKQKAALYRERALSNSQSFAVQISEWAGAGDWRLFFVHRDRTEKVTAADVNRVAKEYLIRSNRTIGVYVPTAGPERATVPAAPAVASLVENYKGRQAMAAGEAFDPTPENVEKRVKRGTAGDGVKYAALAKKTRGETVNLTLTLRFGNEESLKGQVTACDFVGPMLTRGTTTKTRQQIKDDFEKLNATVSITSTLGQMAVTIQAKKANLPAVLQLLGDVLRNPAFEAKEFDVLKRQQVESLEEGKTEPQVLASYALRRKLTAYPADDVRYAPTLTEAIDRTKAVTVEQVKELYIKQIGGTVGELAIVGDFDEGTAVAGVTAILKGWKSDTGFKRIQRLPQDTPGGTEKINTPDKANAVYLAALSMPLIDTDPDYPALSVGNYLLGAAPLASRLSNRVRGKDGLSYGVGSMVNASPVDKSGQFMIFAITNPKNMAKVDAAIAEEIAKFLKDGVSASELEDAKRAYIQSEKGQRASDAALARQLATSLFAGRTFEYYAEMEKKIESLQPGDVKRAFDKLVEQKKLLIIQAGDLESKEKK</sequence>
<keyword evidence="6" id="KW-1185">Reference proteome</keyword>
<dbReference type="Pfam" id="PF00675">
    <property type="entry name" value="Peptidase_M16"/>
    <property type="match status" value="2"/>
</dbReference>
<dbReference type="KEGG" id="lrs:PX52LOC_06593"/>
<keyword evidence="2" id="KW-0732">Signal</keyword>
<dbReference type="InterPro" id="IPR011765">
    <property type="entry name" value="Pept_M16_N"/>
</dbReference>
<dbReference type="OrthoDB" id="9811314at2"/>
<evidence type="ECO:0000313" key="5">
    <source>
        <dbReference type="EMBL" id="QEL19518.1"/>
    </source>
</evidence>
<dbReference type="AlphaFoldDB" id="A0A5C1ARM7"/>
<feature type="domain" description="Peptidase M16 N-terminal" evidence="3">
    <location>
        <begin position="508"/>
        <end position="626"/>
    </location>
</feature>
<dbReference type="SUPFAM" id="SSF63411">
    <property type="entry name" value="LuxS/MPP-like metallohydrolase"/>
    <property type="match status" value="4"/>
</dbReference>
<dbReference type="PANTHER" id="PTHR11851">
    <property type="entry name" value="METALLOPROTEASE"/>
    <property type="match status" value="1"/>
</dbReference>
<dbReference type="Pfam" id="PF05193">
    <property type="entry name" value="Peptidase_M16_C"/>
    <property type="match status" value="2"/>
</dbReference>
<protein>
    <submittedName>
        <fullName evidence="5">Insulinase family protein</fullName>
    </submittedName>
</protein>